<evidence type="ECO:0000256" key="5">
    <source>
        <dbReference type="SAM" id="Phobius"/>
    </source>
</evidence>
<name>A0A1S4DR24_TOBAC</name>
<reference evidence="6" key="1">
    <citation type="submission" date="2025-08" db="UniProtKB">
        <authorList>
            <consortium name="RefSeq"/>
        </authorList>
    </citation>
    <scope>IDENTIFICATION</scope>
</reference>
<dbReference type="KEGG" id="nta:107832525"/>
<dbReference type="SUPFAM" id="SSF100897">
    <property type="entry name" value="Plant proteinase inhibitors"/>
    <property type="match status" value="1"/>
</dbReference>
<sequence>MGLLLYQDNFMAIHRVAFLAILLLSGAILLGNKVKCADGKACTRNCDPDVAYMVCPSTRQKITKPCVNCCSAKKGCKLFRSNGSVKCTGT</sequence>
<keyword evidence="4" id="KW-1015">Disulfide bond</keyword>
<organism evidence="6">
    <name type="scientific">Nicotiana tabacum</name>
    <name type="common">Common tobacco</name>
    <dbReference type="NCBI Taxonomy" id="4097"/>
    <lineage>
        <taxon>Eukaryota</taxon>
        <taxon>Viridiplantae</taxon>
        <taxon>Streptophyta</taxon>
        <taxon>Embryophyta</taxon>
        <taxon>Tracheophyta</taxon>
        <taxon>Spermatophyta</taxon>
        <taxon>Magnoliopsida</taxon>
        <taxon>eudicotyledons</taxon>
        <taxon>Gunneridae</taxon>
        <taxon>Pentapetalae</taxon>
        <taxon>asterids</taxon>
        <taxon>lamiids</taxon>
        <taxon>Solanales</taxon>
        <taxon>Solanaceae</taxon>
        <taxon>Nicotianoideae</taxon>
        <taxon>Nicotianeae</taxon>
        <taxon>Nicotiana</taxon>
    </lineage>
</organism>
<keyword evidence="3" id="KW-0722">Serine protease inhibitor</keyword>
<evidence type="ECO:0000256" key="3">
    <source>
        <dbReference type="ARBA" id="ARBA00022900"/>
    </source>
</evidence>
<keyword evidence="5" id="KW-1133">Transmembrane helix</keyword>
<protein>
    <submittedName>
        <fullName evidence="6">Proteinase inhibitor PSI-1.2</fullName>
    </submittedName>
</protein>
<dbReference type="OrthoDB" id="1539471at2759"/>
<dbReference type="GO" id="GO:0004867">
    <property type="term" value="F:serine-type endopeptidase inhibitor activity"/>
    <property type="evidence" value="ECO:0007669"/>
    <property type="project" value="UniProtKB-KW"/>
</dbReference>
<comment type="similarity">
    <text evidence="1">Belongs to the protease inhibitor I20 (potato type II proteinase inhibitor) family.</text>
</comment>
<evidence type="ECO:0000256" key="1">
    <source>
        <dbReference type="ARBA" id="ARBA00007766"/>
    </source>
</evidence>
<dbReference type="PANTHER" id="PTHR33832">
    <property type="entry name" value="SERINE-TYPE ENDOPEPTIDASE INHIBITOR"/>
    <property type="match status" value="1"/>
</dbReference>
<dbReference type="AlphaFoldDB" id="A0A1S4DR24"/>
<dbReference type="PANTHER" id="PTHR33832:SF16">
    <property type="entry name" value="PROTEINASE INHIBITOR PSI-1.2-LIKE"/>
    <property type="match status" value="1"/>
</dbReference>
<gene>
    <name evidence="6" type="primary">LOC107832525</name>
</gene>
<evidence type="ECO:0000313" key="6">
    <source>
        <dbReference type="RefSeq" id="XP_016515878.1"/>
    </source>
</evidence>
<dbReference type="RefSeq" id="XP_016515878.1">
    <property type="nucleotide sequence ID" value="XM_016660392.1"/>
</dbReference>
<dbReference type="PaxDb" id="4097-A0A1S4DR24"/>
<keyword evidence="2" id="KW-0646">Protease inhibitor</keyword>
<dbReference type="Gene3D" id="3.30.60.30">
    <property type="match status" value="1"/>
</dbReference>
<keyword evidence="5" id="KW-0472">Membrane</keyword>
<dbReference type="SMR" id="A0A1S4DR24"/>
<dbReference type="InterPro" id="IPR051391">
    <property type="entry name" value="Protease_inhibitor_I20"/>
</dbReference>
<proteinExistence type="inferred from homology"/>
<dbReference type="Pfam" id="PF02428">
    <property type="entry name" value="Prot_inhib_II"/>
    <property type="match status" value="1"/>
</dbReference>
<feature type="transmembrane region" description="Helical" evidence="5">
    <location>
        <begin position="12"/>
        <end position="30"/>
    </location>
</feature>
<evidence type="ECO:0000256" key="2">
    <source>
        <dbReference type="ARBA" id="ARBA00022690"/>
    </source>
</evidence>
<dbReference type="InterPro" id="IPR003465">
    <property type="entry name" value="Prot_inh_I20"/>
</dbReference>
<evidence type="ECO:0000256" key="4">
    <source>
        <dbReference type="ARBA" id="ARBA00023157"/>
    </source>
</evidence>
<accession>A0A1S4DR24</accession>
<keyword evidence="5" id="KW-0812">Transmembrane</keyword>